<feature type="domain" description="PNPLA" evidence="6">
    <location>
        <begin position="12"/>
        <end position="285"/>
    </location>
</feature>
<organism evidence="7 8">
    <name type="scientific">Tuber aestivum</name>
    <name type="common">summer truffle</name>
    <dbReference type="NCBI Taxonomy" id="59557"/>
    <lineage>
        <taxon>Eukaryota</taxon>
        <taxon>Fungi</taxon>
        <taxon>Dikarya</taxon>
        <taxon>Ascomycota</taxon>
        <taxon>Pezizomycotina</taxon>
        <taxon>Pezizomycetes</taxon>
        <taxon>Pezizales</taxon>
        <taxon>Tuberaceae</taxon>
        <taxon>Tuber</taxon>
    </lineage>
</organism>
<evidence type="ECO:0000256" key="1">
    <source>
        <dbReference type="ARBA" id="ARBA00022801"/>
    </source>
</evidence>
<feature type="short sequence motif" description="GXSXG" evidence="4">
    <location>
        <begin position="64"/>
        <end position="68"/>
    </location>
</feature>
<evidence type="ECO:0000256" key="5">
    <source>
        <dbReference type="SAM" id="MobiDB-lite"/>
    </source>
</evidence>
<evidence type="ECO:0000256" key="4">
    <source>
        <dbReference type="PROSITE-ProRule" id="PRU01161"/>
    </source>
</evidence>
<proteinExistence type="predicted"/>
<evidence type="ECO:0000256" key="3">
    <source>
        <dbReference type="ARBA" id="ARBA00023098"/>
    </source>
</evidence>
<name>A0A292PZK0_9PEZI</name>
<dbReference type="GO" id="GO:0016042">
    <property type="term" value="P:lipid catabolic process"/>
    <property type="evidence" value="ECO:0007669"/>
    <property type="project" value="UniProtKB-UniRule"/>
</dbReference>
<gene>
    <name evidence="7" type="ORF">GSTUAT00004017001</name>
</gene>
<dbReference type="Pfam" id="PF01734">
    <property type="entry name" value="Patatin"/>
    <property type="match status" value="1"/>
</dbReference>
<dbReference type="AlphaFoldDB" id="A0A292PZK0"/>
<keyword evidence="8" id="KW-1185">Reference proteome</keyword>
<evidence type="ECO:0000313" key="7">
    <source>
        <dbReference type="EMBL" id="CUS11880.1"/>
    </source>
</evidence>
<dbReference type="Gene3D" id="3.40.1090.10">
    <property type="entry name" value="Cytosolic phospholipase A2 catalytic domain"/>
    <property type="match status" value="1"/>
</dbReference>
<feature type="short sequence motif" description="DGA/G" evidence="4">
    <location>
        <begin position="272"/>
        <end position="274"/>
    </location>
</feature>
<keyword evidence="1 4" id="KW-0378">Hydrolase</keyword>
<keyword evidence="2 4" id="KW-0442">Lipid degradation</keyword>
<feature type="active site" description="Nucleophile" evidence="4">
    <location>
        <position position="66"/>
    </location>
</feature>
<reference evidence="7" key="1">
    <citation type="submission" date="2015-10" db="EMBL/GenBank/DDBJ databases">
        <authorList>
            <person name="Regsiter A."/>
            <person name="william w."/>
        </authorList>
    </citation>
    <scope>NUCLEOTIDE SEQUENCE</scope>
    <source>
        <strain evidence="7">Montdore</strain>
    </source>
</reference>
<dbReference type="Proteomes" id="UP001412239">
    <property type="component" value="Unassembled WGS sequence"/>
</dbReference>
<dbReference type="CDD" id="cd07216">
    <property type="entry name" value="Pat17_PNPLA8_PNPLA9_like3"/>
    <property type="match status" value="1"/>
</dbReference>
<dbReference type="PROSITE" id="PS51635">
    <property type="entry name" value="PNPLA"/>
    <property type="match status" value="1"/>
</dbReference>
<dbReference type="InterPro" id="IPR002641">
    <property type="entry name" value="PNPLA_dom"/>
</dbReference>
<dbReference type="PANTHER" id="PTHR24185:SF1">
    <property type="entry name" value="CALCIUM-INDEPENDENT PHOSPHOLIPASE A2-GAMMA"/>
    <property type="match status" value="1"/>
</dbReference>
<feature type="compositionally biased region" description="Polar residues" evidence="5">
    <location>
        <begin position="192"/>
        <end position="207"/>
    </location>
</feature>
<dbReference type="GO" id="GO:0019369">
    <property type="term" value="P:arachidonate metabolic process"/>
    <property type="evidence" value="ECO:0007669"/>
    <property type="project" value="TreeGrafter"/>
</dbReference>
<feature type="active site" description="Proton acceptor" evidence="4">
    <location>
        <position position="272"/>
    </location>
</feature>
<feature type="short sequence motif" description="GXGXXG" evidence="4">
    <location>
        <begin position="16"/>
        <end position="21"/>
    </location>
</feature>
<dbReference type="InterPro" id="IPR016035">
    <property type="entry name" value="Acyl_Trfase/lysoPLipase"/>
</dbReference>
<evidence type="ECO:0000313" key="8">
    <source>
        <dbReference type="Proteomes" id="UP001412239"/>
    </source>
</evidence>
<dbReference type="SUPFAM" id="SSF52151">
    <property type="entry name" value="FabD/lysophospholipase-like"/>
    <property type="match status" value="1"/>
</dbReference>
<evidence type="ECO:0000256" key="2">
    <source>
        <dbReference type="ARBA" id="ARBA00022963"/>
    </source>
</evidence>
<feature type="region of interest" description="Disordered" evidence="5">
    <location>
        <begin position="192"/>
        <end position="212"/>
    </location>
</feature>
<evidence type="ECO:0000259" key="6">
    <source>
        <dbReference type="PROSITE" id="PS51635"/>
    </source>
</evidence>
<dbReference type="GO" id="GO:0046486">
    <property type="term" value="P:glycerolipid metabolic process"/>
    <property type="evidence" value="ECO:0007669"/>
    <property type="project" value="UniProtKB-ARBA"/>
</dbReference>
<dbReference type="GO" id="GO:0016020">
    <property type="term" value="C:membrane"/>
    <property type="evidence" value="ECO:0007669"/>
    <property type="project" value="TreeGrafter"/>
</dbReference>
<dbReference type="PANTHER" id="PTHR24185">
    <property type="entry name" value="CALCIUM-INDEPENDENT PHOSPHOLIPASE A2-GAMMA"/>
    <property type="match status" value="1"/>
</dbReference>
<protein>
    <recommendedName>
        <fullName evidence="6">PNPLA domain-containing protein</fullName>
    </recommendedName>
</protein>
<accession>A0A292PZK0</accession>
<dbReference type="GO" id="GO:0047499">
    <property type="term" value="F:calcium-independent phospholipase A2 activity"/>
    <property type="evidence" value="ECO:0007669"/>
    <property type="project" value="TreeGrafter"/>
</dbReference>
<keyword evidence="3 4" id="KW-0443">Lipid metabolism</keyword>
<dbReference type="EMBL" id="LN891009">
    <property type="protein sequence ID" value="CUS11880.1"/>
    <property type="molecule type" value="Genomic_DNA"/>
</dbReference>
<sequence length="630" mass="69332">MAESNLPPLRILSLDGGGVRGLSSLMILQDIMTTISQHEKSSNIRPKHDDTPLKPCEYFDIIGGTSTGGIIAILLSRLRLDVPTCISIYTRLAEEIFSKDRSVRIFGTPLRFAGARFSGVVLEKAIKRVLAEKGFDPEERMFDETLSLREQEIRRRVDTDQLAKLEVTHSGGVRDVIEKKTWRRSTNTNLLLARDPQSTPGPNTPSAQPHEPGCHGIVVAVYKHAVGVPKLFHTNDPTDRKTKIWQALRATSAAPTFFDEITFGTPKITYIDGGLGYNSPCAEIDFEAKARWPGREIGVIVSIGTGLQTIPAIRRGLRWLPFGLHRELSLAGALVAMATSTARVDNEVQRMYRDAQTEYYRWDVDSGLGEISLEQWMKEDEMGSVTRRYLDDSDQVIRRQKLARTIVGISTKRRVVECSAGRFAIAPVPVGEEAASWSLENMFLQGVPKNSRSSPVPVPVLEDLDNDGTRTESQILTCNRAVTSSLDLRTLISGVPTGRYKLRYILRSSAPTSSPSPLRPPEDLILSAGKPYDAKTFTNRFVDRYISTDIVPTLLQPDAVRVRITAQQWAVEEQQDGHSGWFEVSGDAEVVVGASGHVGVVLSCIEKDGGGDGGQISGGWGFGGVRLVPI</sequence>